<feature type="region of interest" description="Disordered" evidence="1">
    <location>
        <begin position="158"/>
        <end position="301"/>
    </location>
</feature>
<feature type="region of interest" description="Disordered" evidence="1">
    <location>
        <begin position="1"/>
        <end position="144"/>
    </location>
</feature>
<organism evidence="2 3">
    <name type="scientific">Thamnocephalis sphaerospora</name>
    <dbReference type="NCBI Taxonomy" id="78915"/>
    <lineage>
        <taxon>Eukaryota</taxon>
        <taxon>Fungi</taxon>
        <taxon>Fungi incertae sedis</taxon>
        <taxon>Zoopagomycota</taxon>
        <taxon>Zoopagomycotina</taxon>
        <taxon>Zoopagomycetes</taxon>
        <taxon>Zoopagales</taxon>
        <taxon>Sigmoideomycetaceae</taxon>
        <taxon>Thamnocephalis</taxon>
    </lineage>
</organism>
<gene>
    <name evidence="2" type="ORF">THASP1DRAFT_25301</name>
</gene>
<feature type="compositionally biased region" description="Polar residues" evidence="1">
    <location>
        <begin position="374"/>
        <end position="387"/>
    </location>
</feature>
<evidence type="ECO:0000313" key="2">
    <source>
        <dbReference type="EMBL" id="RKP06358.1"/>
    </source>
</evidence>
<sequence length="553" mass="57401">MSRSGDKGSRAGKSSSHAKVANTDAGAKEGRRGQAQRNAYGEGSANAATLYNLNAGNKRDHDQGRNGNRRSLFMAGDLFKRGGASGSSDVGGKHDNSSRTSVATAHARTHTTPVVASGTFTPDMGRRLRDSDTASVRSTSSIRSSIAQRVRRVFSSSNLFERTRQSDGKKKANASEPVSRSETPDVSPDPRATQRRQGSRPSASPSPSSSSPQKQPSHGGRRSTGSSTPPITSANGSRSSNGASNAYNRDSFSSSTSSVNSALGWHGLVPPGPPGSSSRGRRRGSTSSSTSSVAGARSRRSVLSTLSNHTAGSCYSGSPNNSSTSLASMSGNTSAMMVGNTGNGNTGNAVYLREARSASFVANTRRPAAPSPLGNPNSHGRSMSYSSTAANSVGPYGANQMTASPQLPPMAVLANGRPMMAHPSMLPYTAPNARPPYASSSSAPSPLGVPSMPWMPAAGRPASPHFSPATASGNHPQQRQHAAAMAAAYSQGRPVPSFFHNQPSPGYPSKDMANAGQWERYRQRNTSDTTLRAMEAATAGQKTPPTPVLARSL</sequence>
<dbReference type="AlphaFoldDB" id="A0A4P9XKM4"/>
<feature type="compositionally biased region" description="Low complexity" evidence="1">
    <location>
        <begin position="199"/>
        <end position="261"/>
    </location>
</feature>
<feature type="compositionally biased region" description="Low complexity" evidence="1">
    <location>
        <begin position="285"/>
        <end position="301"/>
    </location>
</feature>
<feature type="compositionally biased region" description="Polar residues" evidence="1">
    <location>
        <begin position="46"/>
        <end position="55"/>
    </location>
</feature>
<keyword evidence="3" id="KW-1185">Reference proteome</keyword>
<feature type="compositionally biased region" description="Low complexity" evidence="1">
    <location>
        <begin position="133"/>
        <end position="144"/>
    </location>
</feature>
<proteinExistence type="predicted"/>
<feature type="compositionally biased region" description="Polar residues" evidence="1">
    <location>
        <begin position="110"/>
        <end position="120"/>
    </location>
</feature>
<dbReference type="OrthoDB" id="10629920at2759"/>
<reference evidence="3" key="1">
    <citation type="journal article" date="2018" name="Nat. Microbiol.">
        <title>Leveraging single-cell genomics to expand the fungal tree of life.</title>
        <authorList>
            <person name="Ahrendt S.R."/>
            <person name="Quandt C.A."/>
            <person name="Ciobanu D."/>
            <person name="Clum A."/>
            <person name="Salamov A."/>
            <person name="Andreopoulos B."/>
            <person name="Cheng J.F."/>
            <person name="Woyke T."/>
            <person name="Pelin A."/>
            <person name="Henrissat B."/>
            <person name="Reynolds N.K."/>
            <person name="Benny G.L."/>
            <person name="Smith M.E."/>
            <person name="James T.Y."/>
            <person name="Grigoriev I.V."/>
        </authorList>
    </citation>
    <scope>NUCLEOTIDE SEQUENCE [LARGE SCALE GENOMIC DNA]</scope>
    <source>
        <strain evidence="3">RSA 1356</strain>
    </source>
</reference>
<protein>
    <submittedName>
        <fullName evidence="2">Uncharacterized protein</fullName>
    </submittedName>
</protein>
<feature type="compositionally biased region" description="Basic and acidic residues" evidence="1">
    <location>
        <begin position="161"/>
        <end position="170"/>
    </location>
</feature>
<name>A0A4P9XKM4_9FUNG</name>
<accession>A0A4P9XKM4</accession>
<feature type="non-terminal residue" evidence="2">
    <location>
        <position position="553"/>
    </location>
</feature>
<feature type="region of interest" description="Disordered" evidence="1">
    <location>
        <begin position="364"/>
        <end position="387"/>
    </location>
</feature>
<evidence type="ECO:0000313" key="3">
    <source>
        <dbReference type="Proteomes" id="UP000271241"/>
    </source>
</evidence>
<evidence type="ECO:0000256" key="1">
    <source>
        <dbReference type="SAM" id="MobiDB-lite"/>
    </source>
</evidence>
<dbReference type="Proteomes" id="UP000271241">
    <property type="component" value="Unassembled WGS sequence"/>
</dbReference>
<dbReference type="EMBL" id="KZ992900">
    <property type="protein sequence ID" value="RKP06358.1"/>
    <property type="molecule type" value="Genomic_DNA"/>
</dbReference>